<dbReference type="InterPro" id="IPR002942">
    <property type="entry name" value="S4_RNA-bd"/>
</dbReference>
<dbReference type="InterPro" id="IPR036986">
    <property type="entry name" value="S4_RNA-bd_sf"/>
</dbReference>
<organism evidence="6 7">
    <name type="scientific">Candidatus Protochlamydia naegleriophila</name>
    <dbReference type="NCBI Taxonomy" id="389348"/>
    <lineage>
        <taxon>Bacteria</taxon>
        <taxon>Pseudomonadati</taxon>
        <taxon>Chlamydiota</taxon>
        <taxon>Chlamydiia</taxon>
        <taxon>Parachlamydiales</taxon>
        <taxon>Parachlamydiaceae</taxon>
        <taxon>Candidatus Protochlamydia</taxon>
    </lineage>
</organism>
<feature type="domain" description="RNA-binding S4" evidence="5">
    <location>
        <begin position="4"/>
        <end position="62"/>
    </location>
</feature>
<dbReference type="Gene3D" id="3.10.290.10">
    <property type="entry name" value="RNA-binding S4 domain"/>
    <property type="match status" value="1"/>
</dbReference>
<dbReference type="RefSeq" id="WP_032124820.1">
    <property type="nucleotide sequence ID" value="NZ_LN879502.1"/>
</dbReference>
<evidence type="ECO:0000259" key="5">
    <source>
        <dbReference type="SMART" id="SM00363"/>
    </source>
</evidence>
<dbReference type="Gene3D" id="3.30.70.580">
    <property type="entry name" value="Pseudouridine synthase I, catalytic domain, N-terminal subdomain"/>
    <property type="match status" value="1"/>
</dbReference>
<evidence type="ECO:0000313" key="6">
    <source>
        <dbReference type="EMBL" id="CUI15794.1"/>
    </source>
</evidence>
<dbReference type="InterPro" id="IPR042092">
    <property type="entry name" value="PsdUridine_s_RsuA/RluB/E/F_cat"/>
</dbReference>
<dbReference type="Pfam" id="PF00849">
    <property type="entry name" value="PseudoU_synth_2"/>
    <property type="match status" value="1"/>
</dbReference>
<dbReference type="PROSITE" id="PS01149">
    <property type="entry name" value="PSI_RSU"/>
    <property type="match status" value="1"/>
</dbReference>
<dbReference type="SUPFAM" id="SSF55120">
    <property type="entry name" value="Pseudouridine synthase"/>
    <property type="match status" value="1"/>
</dbReference>
<dbReference type="KEGG" id="pnl:PNK_0156"/>
<keyword evidence="7" id="KW-1185">Reference proteome</keyword>
<dbReference type="InterPro" id="IPR006145">
    <property type="entry name" value="PsdUridine_synth_RsuA/RluA"/>
</dbReference>
<dbReference type="GO" id="GO:0016829">
    <property type="term" value="F:lyase activity"/>
    <property type="evidence" value="ECO:0007669"/>
    <property type="project" value="UniProtKB-KW"/>
</dbReference>
<keyword evidence="2 4" id="KW-0413">Isomerase</keyword>
<dbReference type="InterPro" id="IPR018496">
    <property type="entry name" value="PsdUridine_synth_RsuA/RluB_CS"/>
</dbReference>
<dbReference type="STRING" id="389348.PNK_0156"/>
<dbReference type="GO" id="GO:0120159">
    <property type="term" value="F:rRNA pseudouridine synthase activity"/>
    <property type="evidence" value="ECO:0007669"/>
    <property type="project" value="UniProtKB-ARBA"/>
</dbReference>
<gene>
    <name evidence="6" type="ORF">PNK_0156</name>
</gene>
<dbReference type="GO" id="GO:0003723">
    <property type="term" value="F:RNA binding"/>
    <property type="evidence" value="ECO:0007669"/>
    <property type="project" value="UniProtKB-KW"/>
</dbReference>
<evidence type="ECO:0000313" key="7">
    <source>
        <dbReference type="Proteomes" id="UP000069902"/>
    </source>
</evidence>
<dbReference type="InterPro" id="IPR000748">
    <property type="entry name" value="PsdUridine_synth_RsuA/RluB/E/F"/>
</dbReference>
<reference evidence="7" key="1">
    <citation type="submission" date="2015-09" db="EMBL/GenBank/DDBJ databases">
        <authorList>
            <person name="Bertelli C."/>
        </authorList>
    </citation>
    <scope>NUCLEOTIDE SEQUENCE [LARGE SCALE GENOMIC DNA]</scope>
    <source>
        <strain evidence="7">KNic</strain>
    </source>
</reference>
<protein>
    <recommendedName>
        <fullName evidence="4">Pseudouridine synthase</fullName>
        <ecNumber evidence="4">5.4.99.-</ecNumber>
    </recommendedName>
</protein>
<dbReference type="SMART" id="SM00363">
    <property type="entry name" value="S4"/>
    <property type="match status" value="1"/>
</dbReference>
<evidence type="ECO:0000256" key="4">
    <source>
        <dbReference type="RuleBase" id="RU003887"/>
    </source>
</evidence>
<dbReference type="PANTHER" id="PTHR47683">
    <property type="entry name" value="PSEUDOURIDINE SYNTHASE FAMILY PROTEIN-RELATED"/>
    <property type="match status" value="1"/>
</dbReference>
<dbReference type="GO" id="GO:0000455">
    <property type="term" value="P:enzyme-directed rRNA pseudouridine synthesis"/>
    <property type="evidence" value="ECO:0007669"/>
    <property type="project" value="UniProtKB-ARBA"/>
</dbReference>
<comment type="similarity">
    <text evidence="1 4">Belongs to the pseudouridine synthase RsuA family.</text>
</comment>
<evidence type="ECO:0000256" key="3">
    <source>
        <dbReference type="PROSITE-ProRule" id="PRU00182"/>
    </source>
</evidence>
<dbReference type="PANTHER" id="PTHR47683:SF2">
    <property type="entry name" value="RNA-BINDING S4 DOMAIN-CONTAINING PROTEIN"/>
    <property type="match status" value="1"/>
</dbReference>
<name>A0A0U5JAU5_9BACT</name>
<dbReference type="PROSITE" id="PS50889">
    <property type="entry name" value="S4"/>
    <property type="match status" value="1"/>
</dbReference>
<dbReference type="InterPro" id="IPR050343">
    <property type="entry name" value="RsuA_PseudoU_synthase"/>
</dbReference>
<dbReference type="NCBIfam" id="TIGR00093">
    <property type="entry name" value="pseudouridine synthase"/>
    <property type="match status" value="1"/>
</dbReference>
<dbReference type="Gene3D" id="3.30.70.1560">
    <property type="entry name" value="Alpha-L RNA-binding motif"/>
    <property type="match status" value="1"/>
</dbReference>
<dbReference type="SUPFAM" id="SSF55174">
    <property type="entry name" value="Alpha-L RNA-binding motif"/>
    <property type="match status" value="1"/>
</dbReference>
<dbReference type="InterPro" id="IPR020094">
    <property type="entry name" value="TruA/RsuA/RluB/E/F_N"/>
</dbReference>
<keyword evidence="3" id="KW-0694">RNA-binding</keyword>
<dbReference type="Proteomes" id="UP000069902">
    <property type="component" value="Chromosome cPNK"/>
</dbReference>
<dbReference type="InterPro" id="IPR020103">
    <property type="entry name" value="PsdUridine_synth_cat_dom_sf"/>
</dbReference>
<keyword evidence="6" id="KW-0456">Lyase</keyword>
<evidence type="ECO:0000256" key="2">
    <source>
        <dbReference type="ARBA" id="ARBA00023235"/>
    </source>
</evidence>
<dbReference type="EMBL" id="LN879502">
    <property type="protein sequence ID" value="CUI15794.1"/>
    <property type="molecule type" value="Genomic_DNA"/>
</dbReference>
<dbReference type="CDD" id="cd00165">
    <property type="entry name" value="S4"/>
    <property type="match status" value="1"/>
</dbReference>
<dbReference type="PATRIC" id="fig|389348.3.peg.181"/>
<dbReference type="EC" id="5.4.99.-" evidence="4"/>
<dbReference type="AlphaFoldDB" id="A0A0U5JAU5"/>
<proteinExistence type="inferred from homology"/>
<sequence length="234" mass="26017">MEKNRLSKILAAAGVASRRACEELIFEGHVKVNGQVVLVPQTLVNAETDLITVRDQPINKKEDKVYYLLNKPAGYICSARKTGQAKLVLDLFQDEGHRLFTVGRLDKDTQGLLIVTNDGHFANEVIHPSANIQKEYLAKTDQEISHEHLIAITNGTLVEGAFVKPIKVQKVRRGTLKIVIGEGKKREVRLLLNAAGLKVQELTRIRLGGLHLGPLPLGSWRPLTEIEKKLIFAQ</sequence>
<accession>A0A0U5JAU5</accession>
<dbReference type="Pfam" id="PF01479">
    <property type="entry name" value="S4"/>
    <property type="match status" value="1"/>
</dbReference>
<evidence type="ECO:0000256" key="1">
    <source>
        <dbReference type="ARBA" id="ARBA00008348"/>
    </source>
</evidence>
<dbReference type="InParanoid" id="A0A0U5JAU5"/>
<dbReference type="FunCoup" id="A0A0U5JAU5">
    <property type="interactions" value="19"/>
</dbReference>
<dbReference type="FunFam" id="3.10.290.10:FF:000003">
    <property type="entry name" value="Pseudouridine synthase"/>
    <property type="match status" value="1"/>
</dbReference>